<dbReference type="Pfam" id="PF00432">
    <property type="entry name" value="Prenyltrans"/>
    <property type="match status" value="1"/>
</dbReference>
<comment type="catalytic activity">
    <reaction evidence="16">
        <text>a uridine in tRNA + S-adenosyl-L-methionine = a 3-[(3S)-3-amino-3-carboxypropyl]uridine in tRNA + S-methyl-5'-thioadenosine + H(+)</text>
        <dbReference type="Rhea" id="RHEA:62432"/>
        <dbReference type="Rhea" id="RHEA-COMP:13339"/>
        <dbReference type="Rhea" id="RHEA-COMP:16092"/>
        <dbReference type="ChEBI" id="CHEBI:15378"/>
        <dbReference type="ChEBI" id="CHEBI:17509"/>
        <dbReference type="ChEBI" id="CHEBI:59789"/>
        <dbReference type="ChEBI" id="CHEBI:65315"/>
        <dbReference type="ChEBI" id="CHEBI:82930"/>
        <dbReference type="EC" id="2.5.1.25"/>
    </reaction>
</comment>
<evidence type="ECO:0000256" key="1">
    <source>
        <dbReference type="ARBA" id="ARBA00001946"/>
    </source>
</evidence>
<reference evidence="21" key="1">
    <citation type="journal article" date="2020" name="J Insects Food Feed">
        <title>The yellow mealworm (Tenebrio molitor) genome: a resource for the emerging insects as food and feed industry.</title>
        <authorList>
            <person name="Eriksson T."/>
            <person name="Andere A."/>
            <person name="Kelstrup H."/>
            <person name="Emery V."/>
            <person name="Picard C."/>
        </authorList>
    </citation>
    <scope>NUCLEOTIDE SEQUENCE</scope>
    <source>
        <strain evidence="21">Stoneville</strain>
        <tissue evidence="21">Whole head</tissue>
    </source>
</reference>
<protein>
    <recommendedName>
        <fullName evidence="6">Geranylgeranyl transferase type-1 subunit beta</fullName>
        <ecNumber evidence="4">2.5.1.25</ecNumber>
        <ecNumber evidence="5">2.5.1.59</ecNumber>
    </recommendedName>
    <alternativeName>
        <fullName evidence="15">Geranylgeranyl transferase type I subunit beta</fullName>
    </alternativeName>
    <alternativeName>
        <fullName evidence="19">Type I protein geranyl-geranyltransferase subunit beta</fullName>
    </alternativeName>
</protein>
<evidence type="ECO:0000256" key="14">
    <source>
        <dbReference type="ARBA" id="ARBA00022842"/>
    </source>
</evidence>
<accession>A0A8J6H9D2</accession>
<evidence type="ECO:0000256" key="2">
    <source>
        <dbReference type="ARBA" id="ARBA00001947"/>
    </source>
</evidence>
<keyword evidence="10" id="KW-0819">tRNA processing</keyword>
<evidence type="ECO:0000256" key="7">
    <source>
        <dbReference type="ARBA" id="ARBA00022602"/>
    </source>
</evidence>
<evidence type="ECO:0000313" key="21">
    <source>
        <dbReference type="EMBL" id="KAH0810495.1"/>
    </source>
</evidence>
<dbReference type="EC" id="2.5.1.25" evidence="4"/>
<organism evidence="21 22">
    <name type="scientific">Tenebrio molitor</name>
    <name type="common">Yellow mealworm beetle</name>
    <dbReference type="NCBI Taxonomy" id="7067"/>
    <lineage>
        <taxon>Eukaryota</taxon>
        <taxon>Metazoa</taxon>
        <taxon>Ecdysozoa</taxon>
        <taxon>Arthropoda</taxon>
        <taxon>Hexapoda</taxon>
        <taxon>Insecta</taxon>
        <taxon>Pterygota</taxon>
        <taxon>Neoptera</taxon>
        <taxon>Endopterygota</taxon>
        <taxon>Coleoptera</taxon>
        <taxon>Polyphaga</taxon>
        <taxon>Cucujiformia</taxon>
        <taxon>Tenebrionidae</taxon>
        <taxon>Tenebrio</taxon>
    </lineage>
</organism>
<dbReference type="PANTHER" id="PTHR11774">
    <property type="entry name" value="GERANYLGERANYL TRANSFERASE TYPE BETA SUBUNIT"/>
    <property type="match status" value="1"/>
</dbReference>
<sequence length="586" mass="65812">MLEEVLLDFANIPAEPSDVRSTCVKCQRPSSVCWCGSLPKPRLCPKSRIILLQHPAEEKRCLRTAPMLHFGLSDGKCLVYKGKRFPGKHQGLEDILTEKNTILLYPSPAAVDLKTVVGSDINTTFNLVIIDGTWPQAKAIYASNPILHKIRQVKLLTNSCLKMDYYKIQFNPDLHKKYLLRILRGLPSSLGSLDTHRVILTYFAISGLDLLNELDSIPNKQYVIEWLYSLQVCDDAELVSGFQGSATLNTKLNFGQNALYKWGHIATTYSALATLVILGDDLERIHRASIIRSLRALQLPNGCFTGAKEGTEYDMRFVFCAASISYMLDDWTGMDVDKTVDFIIKSISYDFGIAQAPHLESHSGSTFCAVATLALTKQLHRLSEAQLEGLKRWLLNRFEYGFTGRPNKPSDTCYSFWTGGALKILNAYHFIEAQDNNQYILVTQDRHGGFSKWVNTVPDAMHTYLGLAGLSFMKEEGIGGVFPDLNMSEFKIRMYCVLPSFHHVLRIPETPEPAGALNMRYFRKALSSSGAPCSRTVRTASSCNSGAQSRCESNEIVVERLCRLLRYCLQILEGKKDSNWYVLDHS</sequence>
<dbReference type="InterPro" id="IPR008930">
    <property type="entry name" value="Terpenoid_cyclase/PrenylTrfase"/>
</dbReference>
<comment type="similarity">
    <text evidence="3">Belongs to the protein prenyltransferase subunit beta family.</text>
</comment>
<dbReference type="Pfam" id="PF03942">
    <property type="entry name" value="DTW"/>
    <property type="match status" value="1"/>
</dbReference>
<evidence type="ECO:0000256" key="4">
    <source>
        <dbReference type="ARBA" id="ARBA00012386"/>
    </source>
</evidence>
<keyword evidence="14" id="KW-0460">Magnesium</keyword>
<keyword evidence="9" id="KW-0949">S-adenosyl-L-methionine</keyword>
<keyword evidence="22" id="KW-1185">Reference proteome</keyword>
<dbReference type="SUPFAM" id="SSF48239">
    <property type="entry name" value="Terpenoid cyclases/Protein prenyltransferases"/>
    <property type="match status" value="1"/>
</dbReference>
<evidence type="ECO:0000256" key="17">
    <source>
        <dbReference type="ARBA" id="ARBA00050428"/>
    </source>
</evidence>
<evidence type="ECO:0000256" key="5">
    <source>
        <dbReference type="ARBA" id="ARBA00012700"/>
    </source>
</evidence>
<evidence type="ECO:0000256" key="16">
    <source>
        <dbReference type="ARBA" id="ARBA00048718"/>
    </source>
</evidence>
<keyword evidence="7" id="KW-0637">Prenyltransferase</keyword>
<dbReference type="FunFam" id="1.50.10.20:FF:000005">
    <property type="entry name" value="Geranylgeranyl transferase type-1 subunit beta"/>
    <property type="match status" value="1"/>
</dbReference>
<evidence type="ECO:0000256" key="18">
    <source>
        <dbReference type="ARBA" id="ARBA00065714"/>
    </source>
</evidence>
<dbReference type="GO" id="GO:0008033">
    <property type="term" value="P:tRNA processing"/>
    <property type="evidence" value="ECO:0007669"/>
    <property type="project" value="UniProtKB-KW"/>
</dbReference>
<comment type="cofactor">
    <cofactor evidence="1">
        <name>Mg(2+)</name>
        <dbReference type="ChEBI" id="CHEBI:18420"/>
    </cofactor>
</comment>
<comment type="cofactor">
    <cofactor evidence="2">
        <name>Zn(2+)</name>
        <dbReference type="ChEBI" id="CHEBI:29105"/>
    </cofactor>
</comment>
<evidence type="ECO:0000256" key="3">
    <source>
        <dbReference type="ARBA" id="ARBA00010497"/>
    </source>
</evidence>
<dbReference type="SMART" id="SM01144">
    <property type="entry name" value="DTW"/>
    <property type="match status" value="1"/>
</dbReference>
<evidence type="ECO:0000256" key="12">
    <source>
        <dbReference type="ARBA" id="ARBA00022737"/>
    </source>
</evidence>
<reference evidence="21" key="2">
    <citation type="submission" date="2021-08" db="EMBL/GenBank/DDBJ databases">
        <authorList>
            <person name="Eriksson T."/>
        </authorList>
    </citation>
    <scope>NUCLEOTIDE SEQUENCE</scope>
    <source>
        <strain evidence="21">Stoneville</strain>
        <tissue evidence="21">Whole head</tissue>
    </source>
</reference>
<comment type="catalytic activity">
    <reaction evidence="17">
        <text>geranylgeranyl diphosphate + L-cysteinyl-[protein] = S-geranylgeranyl-L-cysteinyl-[protein] + diphosphate</text>
        <dbReference type="Rhea" id="RHEA:21240"/>
        <dbReference type="Rhea" id="RHEA-COMP:10131"/>
        <dbReference type="Rhea" id="RHEA-COMP:11537"/>
        <dbReference type="ChEBI" id="CHEBI:29950"/>
        <dbReference type="ChEBI" id="CHEBI:33019"/>
        <dbReference type="ChEBI" id="CHEBI:57533"/>
        <dbReference type="ChEBI" id="CHEBI:86021"/>
        <dbReference type="EC" id="2.5.1.59"/>
    </reaction>
</comment>
<dbReference type="GO" id="GO:0016432">
    <property type="term" value="F:tRNA-uridine aminocarboxypropyltransferase activity"/>
    <property type="evidence" value="ECO:0007669"/>
    <property type="project" value="UniProtKB-EC"/>
</dbReference>
<evidence type="ECO:0000256" key="15">
    <source>
        <dbReference type="ARBA" id="ARBA00031713"/>
    </source>
</evidence>
<dbReference type="InterPro" id="IPR041960">
    <property type="entry name" value="GGTase_I_beta"/>
</dbReference>
<proteinExistence type="inferred from homology"/>
<dbReference type="EC" id="2.5.1.59" evidence="5"/>
<comment type="caution">
    <text evidence="21">The sequence shown here is derived from an EMBL/GenBank/DDBJ whole genome shotgun (WGS) entry which is preliminary data.</text>
</comment>
<dbReference type="GO" id="GO:0046872">
    <property type="term" value="F:metal ion binding"/>
    <property type="evidence" value="ECO:0007669"/>
    <property type="project" value="UniProtKB-KW"/>
</dbReference>
<dbReference type="PANTHER" id="PTHR11774:SF4">
    <property type="entry name" value="GERANYLGERANYL TRANSFERASE TYPE-1 SUBUNIT BETA"/>
    <property type="match status" value="1"/>
</dbReference>
<dbReference type="InterPro" id="IPR001330">
    <property type="entry name" value="Prenyltrans"/>
</dbReference>
<gene>
    <name evidence="21" type="ORF">GEV33_012298</name>
</gene>
<evidence type="ECO:0000256" key="6">
    <source>
        <dbReference type="ARBA" id="ARBA00020603"/>
    </source>
</evidence>
<evidence type="ECO:0000256" key="11">
    <source>
        <dbReference type="ARBA" id="ARBA00022723"/>
    </source>
</evidence>
<keyword evidence="8" id="KW-0808">Transferase</keyword>
<dbReference type="CDD" id="cd02895">
    <property type="entry name" value="GGTase-I"/>
    <property type="match status" value="1"/>
</dbReference>
<evidence type="ECO:0000256" key="9">
    <source>
        <dbReference type="ARBA" id="ARBA00022691"/>
    </source>
</evidence>
<keyword evidence="11" id="KW-0479">Metal-binding</keyword>
<dbReference type="GO" id="GO:0004662">
    <property type="term" value="F:CAAX-protein geranylgeranyltransferase activity"/>
    <property type="evidence" value="ECO:0007669"/>
    <property type="project" value="UniProtKB-EC"/>
</dbReference>
<evidence type="ECO:0000313" key="22">
    <source>
        <dbReference type="Proteomes" id="UP000719412"/>
    </source>
</evidence>
<dbReference type="InterPro" id="IPR045089">
    <property type="entry name" value="PGGT1B-like"/>
</dbReference>
<dbReference type="Proteomes" id="UP000719412">
    <property type="component" value="Unassembled WGS sequence"/>
</dbReference>
<evidence type="ECO:0000256" key="8">
    <source>
        <dbReference type="ARBA" id="ARBA00022679"/>
    </source>
</evidence>
<dbReference type="GO" id="GO:0005953">
    <property type="term" value="C:CAAX-protein geranylgeranyltransferase complex"/>
    <property type="evidence" value="ECO:0007669"/>
    <property type="project" value="InterPro"/>
</dbReference>
<dbReference type="InterPro" id="IPR005636">
    <property type="entry name" value="DTW"/>
</dbReference>
<dbReference type="AlphaFoldDB" id="A0A8J6H9D2"/>
<evidence type="ECO:0000256" key="10">
    <source>
        <dbReference type="ARBA" id="ARBA00022694"/>
    </source>
</evidence>
<feature type="domain" description="DTW" evidence="20">
    <location>
        <begin position="19"/>
        <end position="187"/>
    </location>
</feature>
<comment type="subunit">
    <text evidence="18">Heterodimer of FNTA and PGGT1B. PGGT1B mediates interaction with substrate peptides.</text>
</comment>
<name>A0A8J6H9D2_TENMO</name>
<evidence type="ECO:0000256" key="19">
    <source>
        <dbReference type="ARBA" id="ARBA00078363"/>
    </source>
</evidence>
<dbReference type="EMBL" id="JABDTM020027457">
    <property type="protein sequence ID" value="KAH0810495.1"/>
    <property type="molecule type" value="Genomic_DNA"/>
</dbReference>
<keyword evidence="13" id="KW-0862">Zinc</keyword>
<dbReference type="Gene3D" id="1.50.10.20">
    <property type="match status" value="1"/>
</dbReference>
<keyword evidence="12" id="KW-0677">Repeat</keyword>
<evidence type="ECO:0000256" key="13">
    <source>
        <dbReference type="ARBA" id="ARBA00022833"/>
    </source>
</evidence>
<evidence type="ECO:0000259" key="20">
    <source>
        <dbReference type="SMART" id="SM01144"/>
    </source>
</evidence>